<evidence type="ECO:0000256" key="6">
    <source>
        <dbReference type="ARBA" id="ARBA00022989"/>
    </source>
</evidence>
<feature type="transmembrane region" description="Helical" evidence="8">
    <location>
        <begin position="296"/>
        <end position="329"/>
    </location>
</feature>
<protein>
    <submittedName>
        <fullName evidence="10">Membrane protein</fullName>
    </submittedName>
</protein>
<evidence type="ECO:0000256" key="5">
    <source>
        <dbReference type="ARBA" id="ARBA00022692"/>
    </source>
</evidence>
<evidence type="ECO:0000259" key="9">
    <source>
        <dbReference type="PROSITE" id="PS51012"/>
    </source>
</evidence>
<dbReference type="RefSeq" id="WP_264983148.1">
    <property type="nucleotide sequence ID" value="NZ_AP026708.1"/>
</dbReference>
<evidence type="ECO:0000313" key="11">
    <source>
        <dbReference type="Proteomes" id="UP001061361"/>
    </source>
</evidence>
<gene>
    <name evidence="10" type="ORF">JCM14722_06320</name>
</gene>
<dbReference type="PROSITE" id="PS51012">
    <property type="entry name" value="ABC_TM2"/>
    <property type="match status" value="1"/>
</dbReference>
<keyword evidence="5 8" id="KW-0812">Transmembrane</keyword>
<evidence type="ECO:0000256" key="4">
    <source>
        <dbReference type="ARBA" id="ARBA00022475"/>
    </source>
</evidence>
<dbReference type="Gene3D" id="3.40.1710.10">
    <property type="entry name" value="abc type-2 transporter like domain"/>
    <property type="match status" value="1"/>
</dbReference>
<evidence type="ECO:0000256" key="3">
    <source>
        <dbReference type="ARBA" id="ARBA00022448"/>
    </source>
</evidence>
<name>A0ABM8AP35_9BACT</name>
<dbReference type="PANTHER" id="PTHR30294">
    <property type="entry name" value="MEMBRANE COMPONENT OF ABC TRANSPORTER YHHJ-RELATED"/>
    <property type="match status" value="1"/>
</dbReference>
<feature type="transmembrane region" description="Helical" evidence="8">
    <location>
        <begin position="30"/>
        <end position="50"/>
    </location>
</feature>
<feature type="transmembrane region" description="Helical" evidence="8">
    <location>
        <begin position="183"/>
        <end position="206"/>
    </location>
</feature>
<dbReference type="Pfam" id="PF12698">
    <property type="entry name" value="ABC2_membrane_3"/>
    <property type="match status" value="1"/>
</dbReference>
<organism evidence="10 11">
    <name type="scientific">Pseudodesulfovibrio portus</name>
    <dbReference type="NCBI Taxonomy" id="231439"/>
    <lineage>
        <taxon>Bacteria</taxon>
        <taxon>Pseudomonadati</taxon>
        <taxon>Thermodesulfobacteriota</taxon>
        <taxon>Desulfovibrionia</taxon>
        <taxon>Desulfovibrionales</taxon>
        <taxon>Desulfovibrionaceae</taxon>
    </lineage>
</organism>
<keyword evidence="11" id="KW-1185">Reference proteome</keyword>
<feature type="domain" description="ABC transmembrane type-2" evidence="9">
    <location>
        <begin position="140"/>
        <end position="376"/>
    </location>
</feature>
<proteinExistence type="inferred from homology"/>
<evidence type="ECO:0000256" key="8">
    <source>
        <dbReference type="SAM" id="Phobius"/>
    </source>
</evidence>
<reference evidence="10" key="1">
    <citation type="submission" date="2022-08" db="EMBL/GenBank/DDBJ databases">
        <title>Genome Sequence of the sulphate-reducing bacterium, Pseudodesulfovibrio portus JCM14722.</title>
        <authorList>
            <person name="Kondo R."/>
            <person name="Kataoka T."/>
        </authorList>
    </citation>
    <scope>NUCLEOTIDE SEQUENCE</scope>
    <source>
        <strain evidence="10">JCM 14722</strain>
    </source>
</reference>
<evidence type="ECO:0000313" key="10">
    <source>
        <dbReference type="EMBL" id="BDQ33090.1"/>
    </source>
</evidence>
<dbReference type="Proteomes" id="UP001061361">
    <property type="component" value="Chromosome"/>
</dbReference>
<dbReference type="PANTHER" id="PTHR30294:SF29">
    <property type="entry name" value="MULTIDRUG ABC TRANSPORTER PERMEASE YBHS-RELATED"/>
    <property type="match status" value="1"/>
</dbReference>
<accession>A0ABM8AP35</accession>
<feature type="transmembrane region" description="Helical" evidence="8">
    <location>
        <begin position="260"/>
        <end position="284"/>
    </location>
</feature>
<evidence type="ECO:0000256" key="2">
    <source>
        <dbReference type="ARBA" id="ARBA00007783"/>
    </source>
</evidence>
<dbReference type="EMBL" id="AP026708">
    <property type="protein sequence ID" value="BDQ33090.1"/>
    <property type="molecule type" value="Genomic_DNA"/>
</dbReference>
<evidence type="ECO:0000256" key="1">
    <source>
        <dbReference type="ARBA" id="ARBA00004651"/>
    </source>
</evidence>
<comment type="subcellular location">
    <subcellularLocation>
        <location evidence="1">Cell membrane</location>
        <topology evidence="1">Multi-pass membrane protein</topology>
    </subcellularLocation>
</comment>
<feature type="transmembrane region" description="Helical" evidence="8">
    <location>
        <begin position="233"/>
        <end position="254"/>
    </location>
</feature>
<comment type="similarity">
    <text evidence="2">Belongs to the ABC-2 integral membrane protein family.</text>
</comment>
<keyword evidence="6 8" id="KW-1133">Transmembrane helix</keyword>
<evidence type="ECO:0000256" key="7">
    <source>
        <dbReference type="ARBA" id="ARBA00023136"/>
    </source>
</evidence>
<keyword evidence="7 8" id="KW-0472">Membrane</keyword>
<keyword evidence="4" id="KW-1003">Cell membrane</keyword>
<keyword evidence="3" id="KW-0813">Transport</keyword>
<dbReference type="InterPro" id="IPR047817">
    <property type="entry name" value="ABC2_TM_bact-type"/>
</dbReference>
<dbReference type="InterPro" id="IPR051449">
    <property type="entry name" value="ABC-2_transporter_component"/>
</dbReference>
<dbReference type="InterPro" id="IPR013525">
    <property type="entry name" value="ABC2_TM"/>
</dbReference>
<feature type="transmembrane region" description="Helical" evidence="8">
    <location>
        <begin position="349"/>
        <end position="371"/>
    </location>
</feature>
<sequence length="379" mass="40779">MSGRSGFSFRRSCALCLKEARQIMRDPSSLLIAIVLPVGLLFIFGFGISLDTNRLGVGVVMEDHGAEAVRFAAAAAGSPYIRPVFANTLAEVEDDLRLARLRGVIVIPADFTAKVEAGRGGAQIQVLTDGSEPNTANFVSSYAYGLYESWLASRAEANGVSVAQAVTLEPRYWFNPTTISRNYLIPGSISVVMTIIGALLTSLVVAREWERGTMEALLATPVRKSELLLSKTLPYYVLAMTAMTICVLIAIFIMDVPFRGSIPAMFLASSLFLGSSLGLGLLLSTLTRNQFNAAQAALNAAFLPAVLLSGLIFEIASMPAVIQAVTYLIPARYFVKALQTLFQAGDVAAILVPNLLFLVVSGIFWLGLTAIKMRRRLDG</sequence>